<dbReference type="SUPFAM" id="SSF46785">
    <property type="entry name" value="Winged helix' DNA-binding domain"/>
    <property type="match status" value="1"/>
</dbReference>
<dbReference type="PANTHER" id="PTHR24567:SF26">
    <property type="entry name" value="REGULATORY PROTEIN YEIL"/>
    <property type="match status" value="1"/>
</dbReference>
<evidence type="ECO:0000256" key="1">
    <source>
        <dbReference type="ARBA" id="ARBA00023015"/>
    </source>
</evidence>
<evidence type="ECO:0000259" key="5">
    <source>
        <dbReference type="PROSITE" id="PS51063"/>
    </source>
</evidence>
<protein>
    <recommendedName>
        <fullName evidence="8">Crp/Fnr family transcriptional regulator</fullName>
    </recommendedName>
</protein>
<reference evidence="6 7" key="1">
    <citation type="submission" date="2018-05" db="EMBL/GenBank/DDBJ databases">
        <title>Complete genome sequence of Flagellimonas aquimarina ECD12 isolated from seaweed Ecklonia cava.</title>
        <authorList>
            <person name="Choi S."/>
            <person name="Seong C."/>
        </authorList>
    </citation>
    <scope>NUCLEOTIDE SEQUENCE [LARGE SCALE GENOMIC DNA]</scope>
    <source>
        <strain evidence="6 7">ECD12</strain>
    </source>
</reference>
<dbReference type="GO" id="GO:0005829">
    <property type="term" value="C:cytosol"/>
    <property type="evidence" value="ECO:0007669"/>
    <property type="project" value="TreeGrafter"/>
</dbReference>
<dbReference type="Pfam" id="PF13545">
    <property type="entry name" value="HTH_Crp_2"/>
    <property type="match status" value="1"/>
</dbReference>
<dbReference type="InterPro" id="IPR000595">
    <property type="entry name" value="cNMP-bd_dom"/>
</dbReference>
<dbReference type="Gene3D" id="1.10.10.10">
    <property type="entry name" value="Winged helix-like DNA-binding domain superfamily/Winged helix DNA-binding domain"/>
    <property type="match status" value="1"/>
</dbReference>
<keyword evidence="3" id="KW-0804">Transcription</keyword>
<dbReference type="Pfam" id="PF00027">
    <property type="entry name" value="cNMP_binding"/>
    <property type="match status" value="1"/>
</dbReference>
<dbReference type="Proteomes" id="UP000245762">
    <property type="component" value="Unassembled WGS sequence"/>
</dbReference>
<evidence type="ECO:0008006" key="8">
    <source>
        <dbReference type="Google" id="ProtNLM"/>
    </source>
</evidence>
<dbReference type="AlphaFoldDB" id="A0A316KW31"/>
<dbReference type="OrthoDB" id="9776746at2"/>
<dbReference type="PANTHER" id="PTHR24567">
    <property type="entry name" value="CRP FAMILY TRANSCRIPTIONAL REGULATORY PROTEIN"/>
    <property type="match status" value="1"/>
</dbReference>
<keyword evidence="7" id="KW-1185">Reference proteome</keyword>
<dbReference type="PROSITE" id="PS50042">
    <property type="entry name" value="CNMP_BINDING_3"/>
    <property type="match status" value="1"/>
</dbReference>
<organism evidence="6 7">
    <name type="scientific">Flagellimonas aquimarina</name>
    <dbReference type="NCBI Taxonomy" id="2201895"/>
    <lineage>
        <taxon>Bacteria</taxon>
        <taxon>Pseudomonadati</taxon>
        <taxon>Bacteroidota</taxon>
        <taxon>Flavobacteriia</taxon>
        <taxon>Flavobacteriales</taxon>
        <taxon>Flavobacteriaceae</taxon>
        <taxon>Flagellimonas</taxon>
    </lineage>
</organism>
<evidence type="ECO:0000259" key="4">
    <source>
        <dbReference type="PROSITE" id="PS50042"/>
    </source>
</evidence>
<sequence>MKASFLVDCFPNLEKELVSEIERYSTVKNFEPKEYVVKEGEFIRSLPIVLNGSIRVYSTEDAVQFLLYYISSGASCIYSFAHTFNSEPVEFSAITEVKSTLMLLPLERVRLWLKKYPSFAGIVLNDYQKHYKDLLHTTKQVICYNLEGRLIDYLKTKAEIEQSNLLNISHQEIADNLGTSREVITRVMKKLSNNQEVQQIGRKIKVL</sequence>
<accession>A0A316KW31</accession>
<feature type="domain" description="Cyclic nucleotide-binding" evidence="4">
    <location>
        <begin position="9"/>
        <end position="73"/>
    </location>
</feature>
<evidence type="ECO:0000313" key="6">
    <source>
        <dbReference type="EMBL" id="PWL37994.1"/>
    </source>
</evidence>
<dbReference type="GO" id="GO:0003677">
    <property type="term" value="F:DNA binding"/>
    <property type="evidence" value="ECO:0007669"/>
    <property type="project" value="UniProtKB-KW"/>
</dbReference>
<dbReference type="PRINTS" id="PR00034">
    <property type="entry name" value="HTHCRP"/>
</dbReference>
<proteinExistence type="predicted"/>
<dbReference type="GO" id="GO:0003700">
    <property type="term" value="F:DNA-binding transcription factor activity"/>
    <property type="evidence" value="ECO:0007669"/>
    <property type="project" value="TreeGrafter"/>
</dbReference>
<dbReference type="InterPro" id="IPR014710">
    <property type="entry name" value="RmlC-like_jellyroll"/>
</dbReference>
<dbReference type="InterPro" id="IPR036388">
    <property type="entry name" value="WH-like_DNA-bd_sf"/>
</dbReference>
<evidence type="ECO:0000313" key="7">
    <source>
        <dbReference type="Proteomes" id="UP000245762"/>
    </source>
</evidence>
<evidence type="ECO:0000256" key="2">
    <source>
        <dbReference type="ARBA" id="ARBA00023125"/>
    </source>
</evidence>
<gene>
    <name evidence="6" type="ORF">DKG77_06795</name>
</gene>
<dbReference type="EMBL" id="QGEG01000002">
    <property type="protein sequence ID" value="PWL37994.1"/>
    <property type="molecule type" value="Genomic_DNA"/>
</dbReference>
<dbReference type="InterPro" id="IPR018490">
    <property type="entry name" value="cNMP-bd_dom_sf"/>
</dbReference>
<dbReference type="InterPro" id="IPR036390">
    <property type="entry name" value="WH_DNA-bd_sf"/>
</dbReference>
<feature type="domain" description="HTH crp-type" evidence="5">
    <location>
        <begin position="144"/>
        <end position="207"/>
    </location>
</feature>
<dbReference type="RefSeq" id="WP_109661552.1">
    <property type="nucleotide sequence ID" value="NZ_QGEG01000002.1"/>
</dbReference>
<dbReference type="SUPFAM" id="SSF51206">
    <property type="entry name" value="cAMP-binding domain-like"/>
    <property type="match status" value="1"/>
</dbReference>
<keyword evidence="1" id="KW-0805">Transcription regulation</keyword>
<comment type="caution">
    <text evidence="6">The sequence shown here is derived from an EMBL/GenBank/DDBJ whole genome shotgun (WGS) entry which is preliminary data.</text>
</comment>
<dbReference type="CDD" id="cd00038">
    <property type="entry name" value="CAP_ED"/>
    <property type="match status" value="1"/>
</dbReference>
<name>A0A316KW31_9FLAO</name>
<dbReference type="PROSITE" id="PS51063">
    <property type="entry name" value="HTH_CRP_2"/>
    <property type="match status" value="1"/>
</dbReference>
<dbReference type="InterPro" id="IPR050397">
    <property type="entry name" value="Env_Response_Regulators"/>
</dbReference>
<dbReference type="InterPro" id="IPR012318">
    <property type="entry name" value="HTH_CRP"/>
</dbReference>
<dbReference type="Gene3D" id="2.60.120.10">
    <property type="entry name" value="Jelly Rolls"/>
    <property type="match status" value="1"/>
</dbReference>
<evidence type="ECO:0000256" key="3">
    <source>
        <dbReference type="ARBA" id="ARBA00023163"/>
    </source>
</evidence>
<keyword evidence="2" id="KW-0238">DNA-binding</keyword>